<dbReference type="Proteomes" id="UP000318288">
    <property type="component" value="Unassembled WGS sequence"/>
</dbReference>
<dbReference type="OrthoDB" id="272590at2"/>
<gene>
    <name evidence="1" type="ORF">Poly51_34580</name>
</gene>
<accession>A0A5C6F4K2</accession>
<dbReference type="EMBL" id="SJPW01000004">
    <property type="protein sequence ID" value="TWU54739.1"/>
    <property type="molecule type" value="Genomic_DNA"/>
</dbReference>
<proteinExistence type="predicted"/>
<protein>
    <recommendedName>
        <fullName evidence="3">Permuted papain-like amidase enzyme, YaeF/YiiX, C92 family</fullName>
    </recommendedName>
</protein>
<dbReference type="SUPFAM" id="SSF54001">
    <property type="entry name" value="Cysteine proteinases"/>
    <property type="match status" value="1"/>
</dbReference>
<evidence type="ECO:0000313" key="2">
    <source>
        <dbReference type="Proteomes" id="UP000318288"/>
    </source>
</evidence>
<dbReference type="Gene3D" id="3.90.1720.10">
    <property type="entry name" value="endopeptidase domain like (from Nostoc punctiforme)"/>
    <property type="match status" value="1"/>
</dbReference>
<comment type="caution">
    <text evidence="1">The sequence shown here is derived from an EMBL/GenBank/DDBJ whole genome shotgun (WGS) entry which is preliminary data.</text>
</comment>
<keyword evidence="2" id="KW-1185">Reference proteome</keyword>
<sequence length="168" mass="18840">MHAFMRCLAASMFLVFVCAECSGQNYPDGTLVMSRLKGRFGNFLSRVTGTHYTHTAIVIDGKVCESTFPRAKCTPLTRYAAGKPWIIRYIPPGEPLTPAQTHGIRDYVRQNVGRRYGLKQFFNPNSRPNGRIYCSQFAHGALKSAGFQLPAKSWHTPDRLLHGSPIHQ</sequence>
<dbReference type="InterPro" id="IPR038765">
    <property type="entry name" value="Papain-like_cys_pep_sf"/>
</dbReference>
<evidence type="ECO:0008006" key="3">
    <source>
        <dbReference type="Google" id="ProtNLM"/>
    </source>
</evidence>
<reference evidence="1 2" key="1">
    <citation type="submission" date="2019-02" db="EMBL/GenBank/DDBJ databases">
        <title>Deep-cultivation of Planctomycetes and their phenomic and genomic characterization uncovers novel biology.</title>
        <authorList>
            <person name="Wiegand S."/>
            <person name="Jogler M."/>
            <person name="Boedeker C."/>
            <person name="Pinto D."/>
            <person name="Vollmers J."/>
            <person name="Rivas-Marin E."/>
            <person name="Kohn T."/>
            <person name="Peeters S.H."/>
            <person name="Heuer A."/>
            <person name="Rast P."/>
            <person name="Oberbeckmann S."/>
            <person name="Bunk B."/>
            <person name="Jeske O."/>
            <person name="Meyerdierks A."/>
            <person name="Storesund J.E."/>
            <person name="Kallscheuer N."/>
            <person name="Luecker S."/>
            <person name="Lage O.M."/>
            <person name="Pohl T."/>
            <person name="Merkel B.J."/>
            <person name="Hornburger P."/>
            <person name="Mueller R.-W."/>
            <person name="Bruemmer F."/>
            <person name="Labrenz M."/>
            <person name="Spormann A.M."/>
            <person name="Op Den Camp H."/>
            <person name="Overmann J."/>
            <person name="Amann R."/>
            <person name="Jetten M.S.M."/>
            <person name="Mascher T."/>
            <person name="Medema M.H."/>
            <person name="Devos D.P."/>
            <person name="Kaster A.-K."/>
            <person name="Ovreas L."/>
            <person name="Rohde M."/>
            <person name="Galperin M.Y."/>
            <person name="Jogler C."/>
        </authorList>
    </citation>
    <scope>NUCLEOTIDE SEQUENCE [LARGE SCALE GENOMIC DNA]</scope>
    <source>
        <strain evidence="1 2">Poly51</strain>
    </source>
</reference>
<organism evidence="1 2">
    <name type="scientific">Rubripirellula tenax</name>
    <dbReference type="NCBI Taxonomy" id="2528015"/>
    <lineage>
        <taxon>Bacteria</taxon>
        <taxon>Pseudomonadati</taxon>
        <taxon>Planctomycetota</taxon>
        <taxon>Planctomycetia</taxon>
        <taxon>Pirellulales</taxon>
        <taxon>Pirellulaceae</taxon>
        <taxon>Rubripirellula</taxon>
    </lineage>
</organism>
<name>A0A5C6F4K2_9BACT</name>
<evidence type="ECO:0000313" key="1">
    <source>
        <dbReference type="EMBL" id="TWU54739.1"/>
    </source>
</evidence>
<dbReference type="AlphaFoldDB" id="A0A5C6F4K2"/>